<dbReference type="InterPro" id="IPR040079">
    <property type="entry name" value="Glutathione_S-Trfase"/>
</dbReference>
<dbReference type="InterPro" id="IPR032454">
    <property type="entry name" value="Histone_H2A_C"/>
</dbReference>
<reference evidence="5 6" key="1">
    <citation type="journal article" date="2020" name="ISME J.">
        <title>Uncovering the hidden diversity of litter-decomposition mechanisms in mushroom-forming fungi.</title>
        <authorList>
            <person name="Floudas D."/>
            <person name="Bentzer J."/>
            <person name="Ahren D."/>
            <person name="Johansson T."/>
            <person name="Persson P."/>
            <person name="Tunlid A."/>
        </authorList>
    </citation>
    <scope>NUCLEOTIDE SEQUENCE [LARGE SCALE GENOMIC DNA]</scope>
    <source>
        <strain evidence="5 6">CBS 406.79</strain>
    </source>
</reference>
<dbReference type="FunFam" id="1.10.20.10:FF:000126">
    <property type="entry name" value="Histone H2A"/>
    <property type="match status" value="1"/>
</dbReference>
<dbReference type="Gene3D" id="3.40.30.10">
    <property type="entry name" value="Glutaredoxin"/>
    <property type="match status" value="1"/>
</dbReference>
<evidence type="ECO:0000313" key="6">
    <source>
        <dbReference type="Proteomes" id="UP000518752"/>
    </source>
</evidence>
<comment type="similarity">
    <text evidence="1">Belongs to the histone H2A family.</text>
</comment>
<proteinExistence type="inferred from homology"/>
<evidence type="ECO:0000259" key="4">
    <source>
        <dbReference type="PROSITE" id="PS50404"/>
    </source>
</evidence>
<dbReference type="AlphaFoldDB" id="A0A8H5HYT3"/>
<dbReference type="InterPro" id="IPR009072">
    <property type="entry name" value="Histone-fold"/>
</dbReference>
<keyword evidence="2" id="KW-0007">Acetylation</keyword>
<dbReference type="Pfam" id="PF16211">
    <property type="entry name" value="Histone_H2A_C"/>
    <property type="match status" value="1"/>
</dbReference>
<dbReference type="InterPro" id="IPR007125">
    <property type="entry name" value="H2A/H2B/H3"/>
</dbReference>
<evidence type="ECO:0000256" key="1">
    <source>
        <dbReference type="ARBA" id="ARBA00010691"/>
    </source>
</evidence>
<dbReference type="SUPFAM" id="SSF47616">
    <property type="entry name" value="GST C-terminal domain-like"/>
    <property type="match status" value="1"/>
</dbReference>
<protein>
    <recommendedName>
        <fullName evidence="4">GST N-terminal domain-containing protein</fullName>
    </recommendedName>
</protein>
<dbReference type="Gene3D" id="1.20.1050.10">
    <property type="match status" value="1"/>
</dbReference>
<dbReference type="SFLD" id="SFLDG00358">
    <property type="entry name" value="Main_(cytGST)"/>
    <property type="match status" value="1"/>
</dbReference>
<dbReference type="SFLD" id="SFLDS00019">
    <property type="entry name" value="Glutathione_Transferase_(cytos"/>
    <property type="match status" value="1"/>
</dbReference>
<accession>A0A8H5HYT3</accession>
<dbReference type="PRINTS" id="PR00620">
    <property type="entry name" value="HISTONEH2A"/>
</dbReference>
<evidence type="ECO:0000256" key="3">
    <source>
        <dbReference type="SAM" id="MobiDB-lite"/>
    </source>
</evidence>
<dbReference type="OrthoDB" id="4951845at2759"/>
<dbReference type="PROSITE" id="PS50404">
    <property type="entry name" value="GST_NTER"/>
    <property type="match status" value="1"/>
</dbReference>
<feature type="domain" description="GST N-terminal" evidence="4">
    <location>
        <begin position="1"/>
        <end position="102"/>
    </location>
</feature>
<dbReference type="PANTHER" id="PTHR23430">
    <property type="entry name" value="HISTONE H2A"/>
    <property type="match status" value="1"/>
</dbReference>
<dbReference type="GO" id="GO:0046982">
    <property type="term" value="F:protein heterodimerization activity"/>
    <property type="evidence" value="ECO:0007669"/>
    <property type="project" value="InterPro"/>
</dbReference>
<organism evidence="5 6">
    <name type="scientific">Collybiopsis confluens</name>
    <dbReference type="NCBI Taxonomy" id="2823264"/>
    <lineage>
        <taxon>Eukaryota</taxon>
        <taxon>Fungi</taxon>
        <taxon>Dikarya</taxon>
        <taxon>Basidiomycota</taxon>
        <taxon>Agaricomycotina</taxon>
        <taxon>Agaricomycetes</taxon>
        <taxon>Agaricomycetidae</taxon>
        <taxon>Agaricales</taxon>
        <taxon>Marasmiineae</taxon>
        <taxon>Omphalotaceae</taxon>
        <taxon>Collybiopsis</taxon>
    </lineage>
</organism>
<evidence type="ECO:0000256" key="2">
    <source>
        <dbReference type="ARBA" id="ARBA00022990"/>
    </source>
</evidence>
<dbReference type="CDD" id="cd00074">
    <property type="entry name" value="HFD_H2A"/>
    <property type="match status" value="1"/>
</dbReference>
<dbReference type="InterPro" id="IPR004045">
    <property type="entry name" value="Glutathione_S-Trfase_N"/>
</dbReference>
<dbReference type="SUPFAM" id="SSF47113">
    <property type="entry name" value="Histone-fold"/>
    <property type="match status" value="1"/>
</dbReference>
<keyword evidence="6" id="KW-1185">Reference proteome</keyword>
<feature type="region of interest" description="Disordered" evidence="3">
    <location>
        <begin position="240"/>
        <end position="263"/>
    </location>
</feature>
<dbReference type="GO" id="GO:0003677">
    <property type="term" value="F:DNA binding"/>
    <property type="evidence" value="ECO:0007669"/>
    <property type="project" value="InterPro"/>
</dbReference>
<gene>
    <name evidence="5" type="ORF">D9757_003230</name>
</gene>
<sequence length="370" mass="41552">MPFAASHWGKPTKMSSHPDADVYPEATGLAKKLVDECGQRWRKGTFPISTSKYMTVNPYKKPESLMKLNPRGLVPTLVYREKPLYESNVIVEFLEDAFPDFSPRLLPEEPYDKARTRIWIDFVTSRIIPSWHRFLQFQPKEGQSEMEVGKGLKKARDEYLGHIRQFISEMNSIGPFFAGDKPGIPGEGDSDDDSVWKRYREYVAALEDRKSIRETTSDREHYLPIYQRYADDKAQSELAKATREGRGSSNAAIPAEPKSTVTRSQKAGLQAYLKQRTQHNVRIGAKAAVYTSAILEYLTAEVLELAGNASKDLRVKRITPRHLQLAIRGDEELDTLVRATIAGGGVLPFIHKSLTAAAAKNLAVAGKDEV</sequence>
<dbReference type="SUPFAM" id="SSF52833">
    <property type="entry name" value="Thioredoxin-like"/>
    <property type="match status" value="1"/>
</dbReference>
<dbReference type="InterPro" id="IPR036282">
    <property type="entry name" value="Glutathione-S-Trfase_C_sf"/>
</dbReference>
<dbReference type="Proteomes" id="UP000518752">
    <property type="component" value="Unassembled WGS sequence"/>
</dbReference>
<comment type="caution">
    <text evidence="5">The sequence shown here is derived from an EMBL/GenBank/DDBJ whole genome shotgun (WGS) entry which is preliminary data.</text>
</comment>
<dbReference type="Gene3D" id="1.10.20.10">
    <property type="entry name" value="Histone, subunit A"/>
    <property type="match status" value="1"/>
</dbReference>
<dbReference type="Pfam" id="PF00125">
    <property type="entry name" value="Histone"/>
    <property type="match status" value="1"/>
</dbReference>
<dbReference type="EMBL" id="JAACJN010000007">
    <property type="protein sequence ID" value="KAF5391953.1"/>
    <property type="molecule type" value="Genomic_DNA"/>
</dbReference>
<dbReference type="Pfam" id="PF13409">
    <property type="entry name" value="GST_N_2"/>
    <property type="match status" value="1"/>
</dbReference>
<evidence type="ECO:0000313" key="5">
    <source>
        <dbReference type="EMBL" id="KAF5391953.1"/>
    </source>
</evidence>
<name>A0A8H5HYT3_9AGAR</name>
<dbReference type="InterPro" id="IPR002119">
    <property type="entry name" value="Histone_H2A"/>
</dbReference>
<dbReference type="GO" id="GO:0000786">
    <property type="term" value="C:nucleosome"/>
    <property type="evidence" value="ECO:0007669"/>
    <property type="project" value="InterPro"/>
</dbReference>
<dbReference type="SMART" id="SM00414">
    <property type="entry name" value="H2A"/>
    <property type="match status" value="1"/>
</dbReference>
<dbReference type="InterPro" id="IPR036249">
    <property type="entry name" value="Thioredoxin-like_sf"/>
</dbReference>
<dbReference type="GO" id="GO:0030527">
    <property type="term" value="F:structural constituent of chromatin"/>
    <property type="evidence" value="ECO:0007669"/>
    <property type="project" value="InterPro"/>
</dbReference>